<name>K6WZ28_9ALTE</name>
<feature type="domain" description="Ice-binding protein C-terminal" evidence="2">
    <location>
        <begin position="185"/>
        <end position="206"/>
    </location>
</feature>
<evidence type="ECO:0000256" key="1">
    <source>
        <dbReference type="SAM" id="SignalP"/>
    </source>
</evidence>
<protein>
    <recommendedName>
        <fullName evidence="2">Ice-binding protein C-terminal domain-containing protein</fullName>
    </recommendedName>
</protein>
<dbReference type="Proteomes" id="UP000006334">
    <property type="component" value="Unassembled WGS sequence"/>
</dbReference>
<dbReference type="EMBL" id="BAEN01000022">
    <property type="protein sequence ID" value="GAC13704.1"/>
    <property type="molecule type" value="Genomic_DNA"/>
</dbReference>
<evidence type="ECO:0000313" key="4">
    <source>
        <dbReference type="Proteomes" id="UP000006334"/>
    </source>
</evidence>
<keyword evidence="4" id="KW-1185">Reference proteome</keyword>
<dbReference type="AlphaFoldDB" id="K6WZ28"/>
<dbReference type="Pfam" id="PF07589">
    <property type="entry name" value="PEP-CTERM"/>
    <property type="match status" value="1"/>
</dbReference>
<keyword evidence="1" id="KW-0732">Signal</keyword>
<evidence type="ECO:0000313" key="3">
    <source>
        <dbReference type="EMBL" id="GAC13704.1"/>
    </source>
</evidence>
<gene>
    <name evidence="3" type="ORF">GLIP_1062</name>
</gene>
<dbReference type="NCBIfam" id="TIGR02595">
    <property type="entry name" value="PEP_CTERM"/>
    <property type="match status" value="1"/>
</dbReference>
<reference evidence="3 4" key="1">
    <citation type="journal article" date="2017" name="Antonie Van Leeuwenhoek">
        <title>Rhizobium rhizosphaerae sp. nov., a novel species isolated from rice rhizosphere.</title>
        <authorList>
            <person name="Zhao J.J."/>
            <person name="Zhang J."/>
            <person name="Zhang R.J."/>
            <person name="Zhang C.W."/>
            <person name="Yin H.Q."/>
            <person name="Zhang X.X."/>
        </authorList>
    </citation>
    <scope>NUCLEOTIDE SEQUENCE [LARGE SCALE GENOMIC DNA]</scope>
    <source>
        <strain evidence="3 4">E3</strain>
    </source>
</reference>
<accession>K6WZ28</accession>
<dbReference type="RefSeq" id="WP_008843521.1">
    <property type="nucleotide sequence ID" value="NZ_BAEN01000022.1"/>
</dbReference>
<proteinExistence type="predicted"/>
<comment type="caution">
    <text evidence="3">The sequence shown here is derived from an EMBL/GenBank/DDBJ whole genome shotgun (WGS) entry which is preliminary data.</text>
</comment>
<feature type="signal peptide" evidence="1">
    <location>
        <begin position="1"/>
        <end position="25"/>
    </location>
</feature>
<feature type="chain" id="PRO_5003896261" description="Ice-binding protein C-terminal domain-containing protein" evidence="1">
    <location>
        <begin position="26"/>
        <end position="208"/>
    </location>
</feature>
<evidence type="ECO:0000259" key="2">
    <source>
        <dbReference type="Pfam" id="PF07589"/>
    </source>
</evidence>
<dbReference type="InterPro" id="IPR013424">
    <property type="entry name" value="Ice-binding_C"/>
</dbReference>
<organism evidence="3 4">
    <name type="scientific">Aliiglaciecola lipolytica E3</name>
    <dbReference type="NCBI Taxonomy" id="1127673"/>
    <lineage>
        <taxon>Bacteria</taxon>
        <taxon>Pseudomonadati</taxon>
        <taxon>Pseudomonadota</taxon>
        <taxon>Gammaproteobacteria</taxon>
        <taxon>Alteromonadales</taxon>
        <taxon>Alteromonadaceae</taxon>
        <taxon>Aliiglaciecola</taxon>
    </lineage>
</organism>
<sequence length="208" mass="21596">MISVSKALKLVSATALLICWLPAQASLIGQDVDIALVSVETPGSAPVFIGSDTLANPITVTVEEGSAEAVGFLDGFVTADIEANALGFIFPGGVVVQGEAMSLNEALGLGPQEFIGMLFANLSWGVDDPGMLVGFDNLQTNIAGFSESNVLFDSSNIAFNIADLVIDAGSFVIVELLVEHNADVIPEPSVLALFALALFGLRVSRKKA</sequence>